<proteinExistence type="predicted"/>
<name>A0AA87ZM18_FICCA</name>
<dbReference type="EMBL" id="BTGU01000008">
    <property type="protein sequence ID" value="GMN38628.1"/>
    <property type="molecule type" value="Genomic_DNA"/>
</dbReference>
<gene>
    <name evidence="1" type="ORF">TIFTF001_007861</name>
</gene>
<feature type="non-terminal residue" evidence="1">
    <location>
        <position position="1"/>
    </location>
</feature>
<evidence type="ECO:0000313" key="1">
    <source>
        <dbReference type="EMBL" id="GMN38628.1"/>
    </source>
</evidence>
<reference evidence="1" key="1">
    <citation type="submission" date="2023-07" db="EMBL/GenBank/DDBJ databases">
        <title>draft genome sequence of fig (Ficus carica).</title>
        <authorList>
            <person name="Takahashi T."/>
            <person name="Nishimura K."/>
        </authorList>
    </citation>
    <scope>NUCLEOTIDE SEQUENCE</scope>
</reference>
<evidence type="ECO:0000313" key="2">
    <source>
        <dbReference type="Proteomes" id="UP001187192"/>
    </source>
</evidence>
<dbReference type="Proteomes" id="UP001187192">
    <property type="component" value="Unassembled WGS sequence"/>
</dbReference>
<accession>A0AA87ZM18</accession>
<keyword evidence="2" id="KW-1185">Reference proteome</keyword>
<comment type="caution">
    <text evidence="1">The sequence shown here is derived from an EMBL/GenBank/DDBJ whole genome shotgun (WGS) entry which is preliminary data.</text>
</comment>
<protein>
    <submittedName>
        <fullName evidence="1">Uncharacterized protein</fullName>
    </submittedName>
</protein>
<sequence>YDYRAAEQRIHA</sequence>
<organism evidence="1 2">
    <name type="scientific">Ficus carica</name>
    <name type="common">Common fig</name>
    <dbReference type="NCBI Taxonomy" id="3494"/>
    <lineage>
        <taxon>Eukaryota</taxon>
        <taxon>Viridiplantae</taxon>
        <taxon>Streptophyta</taxon>
        <taxon>Embryophyta</taxon>
        <taxon>Tracheophyta</taxon>
        <taxon>Spermatophyta</taxon>
        <taxon>Magnoliopsida</taxon>
        <taxon>eudicotyledons</taxon>
        <taxon>Gunneridae</taxon>
        <taxon>Pentapetalae</taxon>
        <taxon>rosids</taxon>
        <taxon>fabids</taxon>
        <taxon>Rosales</taxon>
        <taxon>Moraceae</taxon>
        <taxon>Ficeae</taxon>
        <taxon>Ficus</taxon>
    </lineage>
</organism>